<accession>A0A8F9XMU9</accession>
<sequence>MPPKPTHPNNMTTGGWINLVLSVGFVTTLFIYCIVRVVQGPKNKTDHDLAHVEPIEEGRVDER</sequence>
<proteinExistence type="predicted"/>
<protein>
    <recommendedName>
        <fullName evidence="4">Cbb3-type cytochrome oxidase component FixQ</fullName>
    </recommendedName>
</protein>
<keyword evidence="1" id="KW-1133">Transmembrane helix</keyword>
<name>A0A8F9XMU9_9BACT</name>
<dbReference type="Proteomes" id="UP000825051">
    <property type="component" value="Chromosome"/>
</dbReference>
<keyword evidence="3" id="KW-1185">Reference proteome</keyword>
<keyword evidence="1" id="KW-0472">Membrane</keyword>
<keyword evidence="1" id="KW-0812">Transmembrane</keyword>
<feature type="transmembrane region" description="Helical" evidence="1">
    <location>
        <begin position="15"/>
        <end position="35"/>
    </location>
</feature>
<organism evidence="2 3">
    <name type="scientific">Horticoccus luteus</name>
    <dbReference type="NCBI Taxonomy" id="2862869"/>
    <lineage>
        <taxon>Bacteria</taxon>
        <taxon>Pseudomonadati</taxon>
        <taxon>Verrucomicrobiota</taxon>
        <taxon>Opitutia</taxon>
        <taxon>Opitutales</taxon>
        <taxon>Opitutaceae</taxon>
        <taxon>Horticoccus</taxon>
    </lineage>
</organism>
<dbReference type="EMBL" id="CP080507">
    <property type="protein sequence ID" value="QYM80454.1"/>
    <property type="molecule type" value="Genomic_DNA"/>
</dbReference>
<gene>
    <name evidence="2" type="ORF">K0B96_07565</name>
</gene>
<evidence type="ECO:0000313" key="3">
    <source>
        <dbReference type="Proteomes" id="UP000825051"/>
    </source>
</evidence>
<evidence type="ECO:0008006" key="4">
    <source>
        <dbReference type="Google" id="ProtNLM"/>
    </source>
</evidence>
<reference evidence="2" key="1">
    <citation type="submission" date="2021-08" db="EMBL/GenBank/DDBJ databases">
        <title>Genome of a novel bacterium of the phylum Verrucomicrobia, Oleiharenicola sp. KSB-15.</title>
        <authorList>
            <person name="Chung J.-H."/>
            <person name="Ahn J.-H."/>
            <person name="Yoon Y."/>
            <person name="Kim D.-Y."/>
            <person name="An S.-H."/>
            <person name="Park I."/>
            <person name="Yeon J."/>
        </authorList>
    </citation>
    <scope>NUCLEOTIDE SEQUENCE</scope>
    <source>
        <strain evidence="2">KSB-15</strain>
    </source>
</reference>
<evidence type="ECO:0000256" key="1">
    <source>
        <dbReference type="SAM" id="Phobius"/>
    </source>
</evidence>
<dbReference type="KEGG" id="ole:K0B96_07565"/>
<evidence type="ECO:0000313" key="2">
    <source>
        <dbReference type="EMBL" id="QYM80454.1"/>
    </source>
</evidence>
<dbReference type="AlphaFoldDB" id="A0A8F9XMU9"/>